<dbReference type="OrthoDB" id="275783at2759"/>
<keyword evidence="6" id="KW-0963">Cytoplasm</keyword>
<dbReference type="EMBL" id="CP063137">
    <property type="protein sequence ID" value="QOU22865.1"/>
    <property type="molecule type" value="Genomic_DNA"/>
</dbReference>
<reference evidence="9 10" key="1">
    <citation type="submission" date="2019-07" db="EMBL/GenBank/DDBJ databases">
        <authorList>
            <person name="Friedrich A."/>
            <person name="Schacherer J."/>
        </authorList>
    </citation>
    <scope>NUCLEOTIDE SEQUENCE [LARGE SCALE GENOMIC DNA]</scope>
</reference>
<dbReference type="AlphaFoldDB" id="A0A7D9CVK3"/>
<evidence type="ECO:0000256" key="3">
    <source>
        <dbReference type="ARBA" id="ARBA00020007"/>
    </source>
</evidence>
<proteinExistence type="inferred from homology"/>
<dbReference type="PANTHER" id="PTHR10472:SF5">
    <property type="entry name" value="D-AMINOACYL-TRNA DEACYLASE 1"/>
    <property type="match status" value="1"/>
</dbReference>
<dbReference type="EMBL" id="CABFWN010000001">
    <property type="protein sequence ID" value="VUG16778.1"/>
    <property type="molecule type" value="Genomic_DNA"/>
</dbReference>
<keyword evidence="6" id="KW-0694">RNA-binding</keyword>
<evidence type="ECO:0000256" key="5">
    <source>
        <dbReference type="ARBA" id="ARBA00048018"/>
    </source>
</evidence>
<keyword evidence="6" id="KW-0378">Hydrolase</keyword>
<evidence type="ECO:0000313" key="7">
    <source>
        <dbReference type="EMBL" id="KAF6016194.1"/>
    </source>
</evidence>
<dbReference type="Proteomes" id="UP000478008">
    <property type="component" value="Unassembled WGS sequence"/>
</dbReference>
<organism evidence="9 10">
    <name type="scientific">Dekkera bruxellensis</name>
    <name type="common">Brettanomyces custersii</name>
    <dbReference type="NCBI Taxonomy" id="5007"/>
    <lineage>
        <taxon>Eukaryota</taxon>
        <taxon>Fungi</taxon>
        <taxon>Dikarya</taxon>
        <taxon>Ascomycota</taxon>
        <taxon>Saccharomycotina</taxon>
        <taxon>Pichiomycetes</taxon>
        <taxon>Pichiales</taxon>
        <taxon>Pichiaceae</taxon>
        <taxon>Brettanomyces</taxon>
    </lineage>
</organism>
<reference evidence="8" key="3">
    <citation type="submission" date="2020-10" db="EMBL/GenBank/DDBJ databases">
        <authorList>
            <person name="Palmer J.M."/>
        </authorList>
    </citation>
    <scope>NUCLEOTIDE SEQUENCE</scope>
    <source>
        <strain evidence="8">UCD 2041</strain>
    </source>
</reference>
<dbReference type="NCBIfam" id="TIGR00256">
    <property type="entry name" value="D-aminoacyl-tRNA deacylase"/>
    <property type="match status" value="1"/>
</dbReference>
<dbReference type="Gene3D" id="3.50.80.10">
    <property type="entry name" value="D-tyrosyl-tRNA(Tyr) deacylase"/>
    <property type="match status" value="1"/>
</dbReference>
<reference evidence="7 11" key="2">
    <citation type="journal article" date="2020" name="Appl. Microbiol. Biotechnol.">
        <title>Targeted gene deletion in Brettanomyces bruxellensis with an expression-free CRISPR-Cas9 system.</title>
        <authorList>
            <person name="Varela C."/>
            <person name="Bartel C."/>
            <person name="Onetto C."/>
            <person name="Borneman A."/>
        </authorList>
    </citation>
    <scope>NUCLEOTIDE SEQUENCE [LARGE SCALE GENOMIC DNA]</scope>
    <source>
        <strain evidence="7 11">AWRI1613</strain>
    </source>
</reference>
<evidence type="ECO:0000256" key="1">
    <source>
        <dbReference type="ARBA" id="ARBA00009673"/>
    </source>
</evidence>
<comment type="subcellular location">
    <subcellularLocation>
        <location evidence="6">Cytoplasm</location>
    </subcellularLocation>
</comment>
<accession>A0A7D9CVK3</accession>
<evidence type="ECO:0000256" key="6">
    <source>
        <dbReference type="RuleBase" id="RU003470"/>
    </source>
</evidence>
<dbReference type="PANTHER" id="PTHR10472">
    <property type="entry name" value="D-TYROSYL-TRNA TYR DEACYLASE"/>
    <property type="match status" value="1"/>
</dbReference>
<name>A0A7D9CVK3_DEKBR</name>
<dbReference type="GO" id="GO:0005737">
    <property type="term" value="C:cytoplasm"/>
    <property type="evidence" value="ECO:0007669"/>
    <property type="project" value="UniProtKB-SubCell"/>
</dbReference>
<gene>
    <name evidence="9" type="primary">DTD1</name>
    <name evidence="8" type="ORF">BRETT_003052</name>
    <name evidence="9" type="ORF">DEBR0S1_25444G</name>
    <name evidence="7" type="ORF">HII12_000236</name>
</gene>
<evidence type="ECO:0000313" key="9">
    <source>
        <dbReference type="EMBL" id="VUG16778.1"/>
    </source>
</evidence>
<comment type="catalytic activity">
    <reaction evidence="4">
        <text>glycyl-tRNA(Ala) + H2O = tRNA(Ala) + glycine + H(+)</text>
        <dbReference type="Rhea" id="RHEA:53744"/>
        <dbReference type="Rhea" id="RHEA-COMP:9657"/>
        <dbReference type="Rhea" id="RHEA-COMP:13640"/>
        <dbReference type="ChEBI" id="CHEBI:15377"/>
        <dbReference type="ChEBI" id="CHEBI:15378"/>
        <dbReference type="ChEBI" id="CHEBI:57305"/>
        <dbReference type="ChEBI" id="CHEBI:78442"/>
        <dbReference type="ChEBI" id="CHEBI:78522"/>
        <dbReference type="EC" id="3.1.1.96"/>
    </reaction>
</comment>
<dbReference type="GO" id="GO:0000049">
    <property type="term" value="F:tRNA binding"/>
    <property type="evidence" value="ECO:0007669"/>
    <property type="project" value="UniProtKB-KW"/>
</dbReference>
<evidence type="ECO:0000313" key="11">
    <source>
        <dbReference type="Proteomes" id="UP000568158"/>
    </source>
</evidence>
<dbReference type="Proteomes" id="UP000568158">
    <property type="component" value="Unassembled WGS sequence"/>
</dbReference>
<dbReference type="Proteomes" id="UP000663131">
    <property type="component" value="Chromosome 9"/>
</dbReference>
<sequence length="164" mass="18255">MKVVIQKVRNASVTVDNKVISQIGQGLLLLIGIARTDTVDDVSKLVNKILRLRIFEDRTKNAETATKWVGRPWAKSVSDINAEILCVSQFTLYGNIQKGTKPDFHRAMKGDEAELLYLRLLEELRRGIGESSVQSGKFGAMMDVSLVNDGPVTIIWDTKDKAHS</sequence>
<evidence type="ECO:0000313" key="8">
    <source>
        <dbReference type="EMBL" id="QOU22865.1"/>
    </source>
</evidence>
<dbReference type="InterPro" id="IPR003732">
    <property type="entry name" value="Daa-tRNA_deacyls_DTD"/>
</dbReference>
<dbReference type="GO" id="GO:0051500">
    <property type="term" value="F:D-tyrosyl-tRNA(Tyr) deacylase activity"/>
    <property type="evidence" value="ECO:0007669"/>
    <property type="project" value="TreeGrafter"/>
</dbReference>
<dbReference type="HAMAP" id="MF_00518">
    <property type="entry name" value="Deacylase_Dtd"/>
    <property type="match status" value="1"/>
</dbReference>
<evidence type="ECO:0000256" key="4">
    <source>
        <dbReference type="ARBA" id="ARBA00047676"/>
    </source>
</evidence>
<protein>
    <recommendedName>
        <fullName evidence="3 6">D-aminoacyl-tRNA deacylase</fullName>
        <ecNumber evidence="2 6">3.1.1.96</ecNumber>
    </recommendedName>
</protein>
<dbReference type="EMBL" id="JABCYN010000003">
    <property type="protein sequence ID" value="KAF6016194.1"/>
    <property type="molecule type" value="Genomic_DNA"/>
</dbReference>
<dbReference type="InterPro" id="IPR023509">
    <property type="entry name" value="DTD-like_sf"/>
</dbReference>
<reference evidence="8" key="4">
    <citation type="journal article" name="BMC Genomics">
        <title>New genome assemblies reveal patterns of domestication and adaptation across Brettanomyces (Dekkera) species.</title>
        <authorList>
            <person name="Roach M.J."/>
            <person name="Borneman A.R."/>
        </authorList>
    </citation>
    <scope>NUCLEOTIDE SEQUENCE</scope>
    <source>
        <strain evidence="8">UCD 2041</strain>
    </source>
</reference>
<evidence type="ECO:0000313" key="10">
    <source>
        <dbReference type="Proteomes" id="UP000478008"/>
    </source>
</evidence>
<dbReference type="SUPFAM" id="SSF69500">
    <property type="entry name" value="DTD-like"/>
    <property type="match status" value="1"/>
</dbReference>
<evidence type="ECO:0000256" key="2">
    <source>
        <dbReference type="ARBA" id="ARBA00013056"/>
    </source>
</evidence>
<comment type="catalytic activity">
    <reaction evidence="5">
        <text>a D-aminoacyl-tRNA + H2O = a tRNA + a D-alpha-amino acid + H(+)</text>
        <dbReference type="Rhea" id="RHEA:13953"/>
        <dbReference type="Rhea" id="RHEA-COMP:10123"/>
        <dbReference type="Rhea" id="RHEA-COMP:10124"/>
        <dbReference type="ChEBI" id="CHEBI:15377"/>
        <dbReference type="ChEBI" id="CHEBI:15378"/>
        <dbReference type="ChEBI" id="CHEBI:59871"/>
        <dbReference type="ChEBI" id="CHEBI:78442"/>
        <dbReference type="ChEBI" id="CHEBI:79333"/>
        <dbReference type="EC" id="3.1.1.96"/>
    </reaction>
</comment>
<dbReference type="Pfam" id="PF02580">
    <property type="entry name" value="Tyr_Deacylase"/>
    <property type="match status" value="1"/>
</dbReference>
<keyword evidence="10" id="KW-1185">Reference proteome</keyword>
<dbReference type="FunFam" id="3.50.80.10:FF:000001">
    <property type="entry name" value="D-aminoacyl-tRNA deacylase"/>
    <property type="match status" value="1"/>
</dbReference>
<keyword evidence="6" id="KW-0820">tRNA-binding</keyword>
<comment type="similarity">
    <text evidence="1 6">Belongs to the DTD family.</text>
</comment>
<dbReference type="EC" id="3.1.1.96" evidence="2 6"/>